<name>A0A9P7W403_9AGAR</name>
<dbReference type="EMBL" id="MU250524">
    <property type="protein sequence ID" value="KAG7451763.1"/>
    <property type="molecule type" value="Genomic_DNA"/>
</dbReference>
<accession>A0A9P7W403</accession>
<dbReference type="Proteomes" id="UP000812287">
    <property type="component" value="Unassembled WGS sequence"/>
</dbReference>
<dbReference type="OrthoDB" id="2835857at2759"/>
<evidence type="ECO:0000313" key="2">
    <source>
        <dbReference type="Proteomes" id="UP000812287"/>
    </source>
</evidence>
<evidence type="ECO:0000313" key="1">
    <source>
        <dbReference type="EMBL" id="KAG7451763.1"/>
    </source>
</evidence>
<sequence>MFRAGLALRRLQAFRIPSASYTTTTELPSIKRTVRVDNLPEGYNANSIVDTINANPAETIIPSEDHLLIRFFDERTAKRCVEANQKQKDLSLSIDDSTSPPVTFETIAMLAKFNATRSIELHDVPESFTESQFIEILSKYDGAHCTHFDRSGGLIGAQFLDVHHAYKAHVDFVEAGVHPEFVDSDSSIYPEWYSKQDTEPNLKRRVRMSDFANIQVKWHCINWMNNYRKVPSAEYIASRYGRDNDLLVYFPTSAQARAFIREVEPLVKNRCRLTLESTERPVPSGVVTALGLGARRIVSLPFTKDVLPDVQRKKLVTFFHKFGQLDSKNVALSEGCLKLPFGSVVGATSFVHAMYKGSRTPPPAEIKDARPTFFVAWRELW</sequence>
<organism evidence="1 2">
    <name type="scientific">Guyanagaster necrorhizus</name>
    <dbReference type="NCBI Taxonomy" id="856835"/>
    <lineage>
        <taxon>Eukaryota</taxon>
        <taxon>Fungi</taxon>
        <taxon>Dikarya</taxon>
        <taxon>Basidiomycota</taxon>
        <taxon>Agaricomycotina</taxon>
        <taxon>Agaricomycetes</taxon>
        <taxon>Agaricomycetidae</taxon>
        <taxon>Agaricales</taxon>
        <taxon>Marasmiineae</taxon>
        <taxon>Physalacriaceae</taxon>
        <taxon>Guyanagaster</taxon>
    </lineage>
</organism>
<dbReference type="GeneID" id="66107208"/>
<reference evidence="1" key="1">
    <citation type="submission" date="2020-11" db="EMBL/GenBank/DDBJ databases">
        <title>Adaptations for nitrogen fixation in a non-lichenized fungal sporocarp promotes dispersal by wood-feeding termites.</title>
        <authorList>
            <consortium name="DOE Joint Genome Institute"/>
            <person name="Koch R.A."/>
            <person name="Yoon G."/>
            <person name="Arayal U."/>
            <person name="Lail K."/>
            <person name="Amirebrahimi M."/>
            <person name="Labutti K."/>
            <person name="Lipzen A."/>
            <person name="Riley R."/>
            <person name="Barry K."/>
            <person name="Henrissat B."/>
            <person name="Grigoriev I.V."/>
            <person name="Herr J.R."/>
            <person name="Aime M.C."/>
        </authorList>
    </citation>
    <scope>NUCLEOTIDE SEQUENCE</scope>
    <source>
        <strain evidence="1">MCA 3950</strain>
    </source>
</reference>
<evidence type="ECO:0008006" key="3">
    <source>
        <dbReference type="Google" id="ProtNLM"/>
    </source>
</evidence>
<comment type="caution">
    <text evidence="1">The sequence shown here is derived from an EMBL/GenBank/DDBJ whole genome shotgun (WGS) entry which is preliminary data.</text>
</comment>
<dbReference type="AlphaFoldDB" id="A0A9P7W403"/>
<dbReference type="RefSeq" id="XP_043045263.1">
    <property type="nucleotide sequence ID" value="XM_043184911.1"/>
</dbReference>
<gene>
    <name evidence="1" type="ORF">BT62DRAFT_925944</name>
</gene>
<keyword evidence="2" id="KW-1185">Reference proteome</keyword>
<proteinExistence type="predicted"/>
<protein>
    <recommendedName>
        <fullName evidence="3">RRM domain-containing protein</fullName>
    </recommendedName>
</protein>